<keyword evidence="2" id="KW-1133">Transmembrane helix</keyword>
<comment type="caution">
    <text evidence="3">The sequence shown here is derived from an EMBL/GenBank/DDBJ whole genome shotgun (WGS) entry which is preliminary data.</text>
</comment>
<evidence type="ECO:0000313" key="3">
    <source>
        <dbReference type="EMBL" id="KAF8694702.1"/>
    </source>
</evidence>
<feature type="region of interest" description="Disordered" evidence="1">
    <location>
        <begin position="142"/>
        <end position="178"/>
    </location>
</feature>
<dbReference type="OrthoDB" id="2404451at2759"/>
<feature type="transmembrane region" description="Helical" evidence="2">
    <location>
        <begin position="396"/>
        <end position="416"/>
    </location>
</feature>
<dbReference type="AlphaFoldDB" id="A0A8H7LRF9"/>
<dbReference type="InterPro" id="IPR004242">
    <property type="entry name" value="Transposase_21"/>
</dbReference>
<proteinExistence type="predicted"/>
<sequence>MPPHQRAAPRPPKPKRVCPHCNLPRSERQIRQHLEPYQEGRGYMSDSESELDLGNTSSSDDADKEPDHPHVLGQDKVPPNVPGDIDLGPPAHADLDPLANNNLHNMPPPLEHVQILDNLWRILCNPHAMLDQWGNYVEPNASEADNRSIREGSVSSNKDPAFKERMDEPKLDPNNPNNKPYINIDVLRNFLNKHLAELDNDKWEELHEYKQRTIIPGAAFASLPVLIPKPTIAASTCAQVFHYTPLIPQLRALYQDAAMAAKLRYQDEADQGPEPGVIHNVFDGQDYWRLRATPVNPPGGYHFFDNPKDLALGLSTDGVTLFKRRRRGLSTAWPIILINYNLHPRYQTKLDNIICVGVIPGPTQCKDINSFLTPLLNELLELEAGVDCHGLSPKGVAYVFLLHAFLIIVFGDILAVSKMICMKGHNGRTPCQACYMQGYPCPLARTTVCYIPLQRPNYPIPHSPFELPMQSHAEFLGDLEVIEAAPTRVAREFLQKDLGINLRSIFASLKSIDLSSSFPYDIMHLLFENLVPNMIKHWTGDFKWLDQGNGSYKIDEVVWKAVGRQTAAATKTIPAKFVGTIPNIAEDAKLFKAKAYAFWFQYMAPILLQGRLNKPYYSHFLKMQEIMLLVLKFGISNDEIDKLERMTGKWVLKYESYINIAFANTS</sequence>
<keyword evidence="2" id="KW-0472">Membrane</keyword>
<accession>A0A8H7LRF9</accession>
<dbReference type="PANTHER" id="PTHR46579:SF1">
    <property type="entry name" value="F5_8 TYPE C DOMAIN-CONTAINING PROTEIN"/>
    <property type="match status" value="1"/>
</dbReference>
<feature type="region of interest" description="Disordered" evidence="1">
    <location>
        <begin position="1"/>
        <end position="100"/>
    </location>
</feature>
<keyword evidence="2" id="KW-0812">Transmembrane</keyword>
<gene>
    <name evidence="3" type="ORF">RHS03_08129</name>
</gene>
<dbReference type="Proteomes" id="UP000602905">
    <property type="component" value="Unassembled WGS sequence"/>
</dbReference>
<evidence type="ECO:0000256" key="1">
    <source>
        <dbReference type="SAM" id="MobiDB-lite"/>
    </source>
</evidence>
<dbReference type="Pfam" id="PF02992">
    <property type="entry name" value="Transposase_21"/>
    <property type="match status" value="1"/>
</dbReference>
<evidence type="ECO:0000256" key="2">
    <source>
        <dbReference type="SAM" id="Phobius"/>
    </source>
</evidence>
<protein>
    <submittedName>
        <fullName evidence="3">Transposase family tnp2</fullName>
    </submittedName>
</protein>
<feature type="compositionally biased region" description="Basic and acidic residues" evidence="1">
    <location>
        <begin position="25"/>
        <end position="38"/>
    </location>
</feature>
<name>A0A8H7LRF9_9AGAM</name>
<dbReference type="EMBL" id="JACYCD010000404">
    <property type="protein sequence ID" value="KAF8694702.1"/>
    <property type="molecule type" value="Genomic_DNA"/>
</dbReference>
<feature type="compositionally biased region" description="Basic and acidic residues" evidence="1">
    <location>
        <begin position="160"/>
        <end position="171"/>
    </location>
</feature>
<evidence type="ECO:0000313" key="4">
    <source>
        <dbReference type="Proteomes" id="UP000602905"/>
    </source>
</evidence>
<organism evidence="3 4">
    <name type="scientific">Rhizoctonia solani</name>
    <dbReference type="NCBI Taxonomy" id="456999"/>
    <lineage>
        <taxon>Eukaryota</taxon>
        <taxon>Fungi</taxon>
        <taxon>Dikarya</taxon>
        <taxon>Basidiomycota</taxon>
        <taxon>Agaricomycotina</taxon>
        <taxon>Agaricomycetes</taxon>
        <taxon>Cantharellales</taxon>
        <taxon>Ceratobasidiaceae</taxon>
        <taxon>Rhizoctonia</taxon>
    </lineage>
</organism>
<dbReference type="PANTHER" id="PTHR46579">
    <property type="entry name" value="F5/8 TYPE C DOMAIN-CONTAINING PROTEIN-RELATED"/>
    <property type="match status" value="1"/>
</dbReference>
<reference evidence="3" key="1">
    <citation type="submission" date="2020-09" db="EMBL/GenBank/DDBJ databases">
        <title>Comparative genome analyses of four rice-infecting Rhizoctonia solani isolates reveal extensive enrichment of homogalacturonan modification genes.</title>
        <authorList>
            <person name="Lee D.-Y."/>
            <person name="Jeon J."/>
            <person name="Kim K.-T."/>
            <person name="Cheong K."/>
            <person name="Song H."/>
            <person name="Choi G."/>
            <person name="Ko J."/>
            <person name="Opiyo S.O."/>
            <person name="Zuo S."/>
            <person name="Madhav S."/>
            <person name="Lee Y.-H."/>
            <person name="Wang G.-L."/>
        </authorList>
    </citation>
    <scope>NUCLEOTIDE SEQUENCE</scope>
    <source>
        <strain evidence="3">AG1-IA WGL</strain>
    </source>
</reference>
<feature type="non-terminal residue" evidence="3">
    <location>
        <position position="1"/>
    </location>
</feature>